<protein>
    <submittedName>
        <fullName evidence="5">OmpA family protein</fullName>
    </submittedName>
    <submittedName>
        <fullName evidence="7">Sodium-type flagellar protein MotY</fullName>
    </submittedName>
</protein>
<feature type="region of interest" description="Disordered" evidence="2">
    <location>
        <begin position="280"/>
        <end position="316"/>
    </location>
</feature>
<dbReference type="SUPFAM" id="SSF103088">
    <property type="entry name" value="OmpA-like"/>
    <property type="match status" value="1"/>
</dbReference>
<dbReference type="Proteomes" id="UP000250443">
    <property type="component" value="Unassembled WGS sequence"/>
</dbReference>
<keyword evidence="1" id="KW-0472">Membrane</keyword>
<proteinExistence type="predicted"/>
<gene>
    <name evidence="7" type="primary">arfA_1</name>
    <name evidence="6" type="ORF">I5Q09_20610</name>
    <name evidence="5" type="ORF">IRZ65_22525</name>
    <name evidence="7" type="ORF">NCTC11842_03101</name>
</gene>
<evidence type="ECO:0000256" key="1">
    <source>
        <dbReference type="PROSITE-ProRule" id="PRU00473"/>
    </source>
</evidence>
<dbReference type="PANTHER" id="PTHR30329">
    <property type="entry name" value="STATOR ELEMENT OF FLAGELLAR MOTOR COMPLEX"/>
    <property type="match status" value="1"/>
</dbReference>
<dbReference type="PANTHER" id="PTHR30329:SF17">
    <property type="entry name" value="LIPOPROTEIN YFIB-RELATED"/>
    <property type="match status" value="1"/>
</dbReference>
<dbReference type="AlphaFoldDB" id="A0A2X2EML3"/>
<evidence type="ECO:0000313" key="5">
    <source>
        <dbReference type="EMBL" id="MBF8643444.1"/>
    </source>
</evidence>
<evidence type="ECO:0000313" key="7">
    <source>
        <dbReference type="EMBL" id="SPZ09529.1"/>
    </source>
</evidence>
<feature type="domain" description="OmpA-like" evidence="4">
    <location>
        <begin position="166"/>
        <end position="283"/>
    </location>
</feature>
<feature type="signal peptide" evidence="3">
    <location>
        <begin position="1"/>
        <end position="19"/>
    </location>
</feature>
<dbReference type="Proteomes" id="UP000626180">
    <property type="component" value="Unassembled WGS sequence"/>
</dbReference>
<dbReference type="Gene3D" id="2.60.40.2540">
    <property type="match status" value="1"/>
</dbReference>
<keyword evidence="9" id="KW-1185">Reference proteome</keyword>
<dbReference type="InterPro" id="IPR041544">
    <property type="entry name" value="MotY_N"/>
</dbReference>
<name>A0A2X2EML3_PSELU</name>
<feature type="compositionally biased region" description="Low complexity" evidence="2">
    <location>
        <begin position="292"/>
        <end position="309"/>
    </location>
</feature>
<dbReference type="RefSeq" id="WP_073450678.1">
    <property type="nucleotide sequence ID" value="NZ_CP069262.1"/>
</dbReference>
<dbReference type="InterPro" id="IPR036737">
    <property type="entry name" value="OmpA-like_sf"/>
</dbReference>
<reference evidence="6 10" key="3">
    <citation type="submission" date="2020-11" db="EMBL/GenBank/DDBJ databases">
        <title>Enhanced detection system for hospital associated transmission using whole genome sequencing surveillance.</title>
        <authorList>
            <person name="Harrison L.H."/>
            <person name="Van Tyne D."/>
            <person name="Marsh J.W."/>
            <person name="Griffith M.P."/>
            <person name="Snyder D.J."/>
            <person name="Cooper V.S."/>
            <person name="Mustapha M."/>
        </authorList>
    </citation>
    <scope>NUCLEOTIDE SEQUENCE [LARGE SCALE GENOMIC DNA]</scope>
    <source>
        <strain evidence="6 10">PSB00013</strain>
    </source>
</reference>
<dbReference type="PROSITE" id="PS51123">
    <property type="entry name" value="OMPA_2"/>
    <property type="match status" value="1"/>
</dbReference>
<dbReference type="PRINTS" id="PR01023">
    <property type="entry name" value="NAFLGMOTY"/>
</dbReference>
<keyword evidence="7" id="KW-0282">Flagellum</keyword>
<dbReference type="EMBL" id="JADMCD010000017">
    <property type="protein sequence ID" value="MBF8643444.1"/>
    <property type="molecule type" value="Genomic_DNA"/>
</dbReference>
<keyword evidence="7" id="KW-0966">Cell projection</keyword>
<evidence type="ECO:0000313" key="6">
    <source>
        <dbReference type="EMBL" id="MBH3441089.1"/>
    </source>
</evidence>
<accession>A0A2X2EML3</accession>
<feature type="chain" id="PRO_5016008015" evidence="3">
    <location>
        <begin position="20"/>
        <end position="316"/>
    </location>
</feature>
<evidence type="ECO:0000313" key="10">
    <source>
        <dbReference type="Proteomes" id="UP000638986"/>
    </source>
</evidence>
<evidence type="ECO:0000313" key="8">
    <source>
        <dbReference type="Proteomes" id="UP000250443"/>
    </source>
</evidence>
<dbReference type="Pfam" id="PF18393">
    <property type="entry name" value="MotY_N"/>
    <property type="match status" value="1"/>
</dbReference>
<dbReference type="CDD" id="cd07185">
    <property type="entry name" value="OmpA_C-like"/>
    <property type="match status" value="1"/>
</dbReference>
<dbReference type="EMBL" id="UAUF01000013">
    <property type="protein sequence ID" value="SPZ09529.1"/>
    <property type="molecule type" value="Genomic_DNA"/>
</dbReference>
<dbReference type="Proteomes" id="UP000638986">
    <property type="component" value="Unassembled WGS sequence"/>
</dbReference>
<dbReference type="GO" id="GO:0016020">
    <property type="term" value="C:membrane"/>
    <property type="evidence" value="ECO:0007669"/>
    <property type="project" value="UniProtKB-UniRule"/>
</dbReference>
<evidence type="ECO:0000259" key="4">
    <source>
        <dbReference type="PROSITE" id="PS51123"/>
    </source>
</evidence>
<keyword evidence="3" id="KW-0732">Signal</keyword>
<sequence length="316" mass="34762">MRLRYLTLLPLLASLPAMGITFQDRIEKAGWKVEGDQFECRLSQDVPRFGTGEFVRRAGEQPTFRLKTSENWLSQGSATLLAAATPWQPGRGDESLGSIRIQSGNTPLNTSESQGRRLLTGLMEGRSPLIKSRSRNGDPLEVRILPARFESAYQDFQLCAAKLLPVNFDQIRHSLVGFPKGGSDLDEVARNKLDIILQYLKADPTVNHVVISGFTDNSGNRLDNRQESRLRAMAVMQYLKASGVPEEQMEIRFFGEQYPLVANNSKANRAKNRRVSMVFTREPVASDSKPESSTAAPADAPAAVPATASQGGKPSS</sequence>
<reference evidence="7 8" key="1">
    <citation type="submission" date="2018-06" db="EMBL/GenBank/DDBJ databases">
        <authorList>
            <consortium name="Pathogen Informatics"/>
            <person name="Doyle S."/>
        </authorList>
    </citation>
    <scope>NUCLEOTIDE SEQUENCE [LARGE SCALE GENOMIC DNA]</scope>
    <source>
        <strain evidence="7 8">NCTC11842</strain>
    </source>
</reference>
<dbReference type="EMBL" id="JADTXM010000017">
    <property type="protein sequence ID" value="MBH3441089.1"/>
    <property type="molecule type" value="Genomic_DNA"/>
</dbReference>
<dbReference type="Gene3D" id="3.30.1330.60">
    <property type="entry name" value="OmpA-like domain"/>
    <property type="match status" value="1"/>
</dbReference>
<dbReference type="InterPro" id="IPR050330">
    <property type="entry name" value="Bact_OuterMem_StrucFunc"/>
</dbReference>
<organism evidence="7 8">
    <name type="scientific">Pseudomonas luteola</name>
    <dbReference type="NCBI Taxonomy" id="47886"/>
    <lineage>
        <taxon>Bacteria</taxon>
        <taxon>Pseudomonadati</taxon>
        <taxon>Pseudomonadota</taxon>
        <taxon>Gammaproteobacteria</taxon>
        <taxon>Pseudomonadales</taxon>
        <taxon>Pseudomonadaceae</taxon>
        <taxon>Pseudomonas</taxon>
    </lineage>
</organism>
<keyword evidence="7" id="KW-0969">Cilium</keyword>
<evidence type="ECO:0000256" key="2">
    <source>
        <dbReference type="SAM" id="MobiDB-lite"/>
    </source>
</evidence>
<dbReference type="Pfam" id="PF00691">
    <property type="entry name" value="OmpA"/>
    <property type="match status" value="1"/>
</dbReference>
<evidence type="ECO:0000256" key="3">
    <source>
        <dbReference type="SAM" id="SignalP"/>
    </source>
</evidence>
<reference evidence="5 9" key="2">
    <citation type="submission" date="2020-10" db="EMBL/GenBank/DDBJ databases">
        <title>Genome sequences of Pseudomonas isolates.</title>
        <authorList>
            <person name="Wessels L."/>
            <person name="Reich F."/>
            <person name="Hammerl J."/>
        </authorList>
    </citation>
    <scope>NUCLEOTIDE SEQUENCE [LARGE SCALE GENOMIC DNA]</scope>
    <source>
        <strain evidence="5 9">20-MO00624-0</strain>
    </source>
</reference>
<dbReference type="InterPro" id="IPR006665">
    <property type="entry name" value="OmpA-like"/>
</dbReference>
<evidence type="ECO:0000313" key="9">
    <source>
        <dbReference type="Proteomes" id="UP000626180"/>
    </source>
</evidence>